<organism evidence="7 8">
    <name type="scientific">Pteropus vampyrus</name>
    <name type="common">Large flying fox</name>
    <dbReference type="NCBI Taxonomy" id="132908"/>
    <lineage>
        <taxon>Eukaryota</taxon>
        <taxon>Metazoa</taxon>
        <taxon>Chordata</taxon>
        <taxon>Craniata</taxon>
        <taxon>Vertebrata</taxon>
        <taxon>Euteleostomi</taxon>
        <taxon>Mammalia</taxon>
        <taxon>Eutheria</taxon>
        <taxon>Laurasiatheria</taxon>
        <taxon>Chiroptera</taxon>
        <taxon>Yinpterochiroptera</taxon>
        <taxon>Pteropodoidea</taxon>
        <taxon>Pteropodidae</taxon>
        <taxon>Pteropodinae</taxon>
        <taxon>Pteropus</taxon>
    </lineage>
</organism>
<dbReference type="GO" id="GO:0034080">
    <property type="term" value="P:CENP-A containing chromatin assembly"/>
    <property type="evidence" value="ECO:0007669"/>
    <property type="project" value="TreeGrafter"/>
</dbReference>
<feature type="region of interest" description="Disordered" evidence="4">
    <location>
        <begin position="119"/>
        <end position="174"/>
    </location>
</feature>
<name>A0A6P3R391_PTEVA</name>
<dbReference type="PANTHER" id="PTHR15992">
    <property type="entry name" value="HOLLIDAY JUNCTION RECOGNITION PROTEIN"/>
    <property type="match status" value="1"/>
</dbReference>
<feature type="domain" description="Holliday junction regulator protein family C-terminal" evidence="6">
    <location>
        <begin position="445"/>
        <end position="505"/>
    </location>
</feature>
<dbReference type="KEGG" id="pvp:105300244"/>
<dbReference type="Gene3D" id="6.10.250.2320">
    <property type="match status" value="1"/>
</dbReference>
<dbReference type="GO" id="GO:0005634">
    <property type="term" value="C:nucleus"/>
    <property type="evidence" value="ECO:0007669"/>
    <property type="project" value="UniProtKB-SubCell"/>
</dbReference>
<reference evidence="8" key="1">
    <citation type="submission" date="2025-08" db="UniProtKB">
        <authorList>
            <consortium name="RefSeq"/>
        </authorList>
    </citation>
    <scope>IDENTIFICATION</scope>
    <source>
        <tissue evidence="8">Kidney</tissue>
    </source>
</reference>
<protein>
    <submittedName>
        <fullName evidence="8">Holliday junction recognition protein isoform X1</fullName>
    </submittedName>
</protein>
<dbReference type="Pfam" id="PF12347">
    <property type="entry name" value="HJURP_C"/>
    <property type="match status" value="2"/>
</dbReference>
<evidence type="ECO:0000313" key="8">
    <source>
        <dbReference type="RefSeq" id="XP_011370656.2"/>
    </source>
</evidence>
<evidence type="ECO:0000259" key="5">
    <source>
        <dbReference type="Pfam" id="PF12346"/>
    </source>
</evidence>
<evidence type="ECO:0000256" key="1">
    <source>
        <dbReference type="ARBA" id="ARBA00004123"/>
    </source>
</evidence>
<keyword evidence="2" id="KW-0238">DNA-binding</keyword>
<dbReference type="GO" id="GO:0042393">
    <property type="term" value="F:histone binding"/>
    <property type="evidence" value="ECO:0007669"/>
    <property type="project" value="TreeGrafter"/>
</dbReference>
<feature type="region of interest" description="Disordered" evidence="4">
    <location>
        <begin position="504"/>
        <end position="525"/>
    </location>
</feature>
<gene>
    <name evidence="8" type="primary">HJURP</name>
</gene>
<feature type="region of interest" description="Disordered" evidence="4">
    <location>
        <begin position="215"/>
        <end position="261"/>
    </location>
</feature>
<feature type="compositionally biased region" description="Polar residues" evidence="4">
    <location>
        <begin position="563"/>
        <end position="574"/>
    </location>
</feature>
<dbReference type="InterPro" id="IPR021052">
    <property type="entry name" value="HJURP_central_dom"/>
</dbReference>
<dbReference type="GO" id="GO:0000775">
    <property type="term" value="C:chromosome, centromeric region"/>
    <property type="evidence" value="ECO:0007669"/>
    <property type="project" value="TreeGrafter"/>
</dbReference>
<sequence length="746" mass="82124">MYLKGPISAQPLHASQWAARGADGGRSLYLNQDAGKGSQDAFPRVSRLRPTGAMESEFPGEDSLLQKLRDSHHRFQRHMQQLLEKYNQPFEDAPLVQMSTLTYTTPQGLKVWGGKLVKKRNKGQTQDAKTVGRREGPAQATAPGPELPAPCTRDPGVDSESSDAGSALPREDLGAGTFMPAVPWSPLKDDLRRKYLTQVDSLLQDKECSEYDNYRDGNDTCGTPVPSSASPPRPALGDCGSVSEESPGGPFEPAASSRPCSTDMAIVPRNASVTLQATGGDSFSSNQSFAADDICSATISDLYAGMLHSMSRLLGAKPASIISTKTFIVQNWTSRRRHRCQSRTNRTRCRGGRQGTHRSSHQRLLPCFEPVKEVAVLRDCQNVRDKAGLKLEKARLEVNTPQICRLQPSRKELKGTPQKCASLTYIDSITMHRLDRENRLMTLQWLISPVKVFSRRRIQQGDRGTHHRELANRFDQLYQEYCPSPRKLPCLPFPGSSRVHAHRASPGVPWSSETHRPRPFSRAKGKSLNEAFENLGKRAVEAGTCLAKSNSFPSLLKADPAQNPGSSERTADLSQRNNLGILRKSVVLSEALSVPGVRPLSCARDHYDEIKEKFDKLHQQYCRRSPQRTKTPLCSGASPDKASVEVQDQKEASLGKLNLVSGFQGPQKLSSSPLWSIKHSLGSSTIVHPSACLALTARRGPQPLVKRRRLSDPQVCGRWAEAQGSSHMAGRATWRPGDEVGSLQLD</sequence>
<evidence type="ECO:0000256" key="4">
    <source>
        <dbReference type="SAM" id="MobiDB-lite"/>
    </source>
</evidence>
<accession>A0A6P3R391</accession>
<keyword evidence="7" id="KW-1185">Reference proteome</keyword>
<dbReference type="PANTHER" id="PTHR15992:SF5">
    <property type="entry name" value="HOLLIDAY JUNCTION RECOGNITION PROTEIN"/>
    <property type="match status" value="1"/>
</dbReference>
<dbReference type="GO" id="GO:0003677">
    <property type="term" value="F:DNA binding"/>
    <property type="evidence" value="ECO:0007669"/>
    <property type="project" value="UniProtKB-KW"/>
</dbReference>
<dbReference type="Pfam" id="PF12346">
    <property type="entry name" value="HJURP_mid"/>
    <property type="match status" value="1"/>
</dbReference>
<feature type="region of interest" description="Disordered" evidence="4">
    <location>
        <begin position="727"/>
        <end position="746"/>
    </location>
</feature>
<proteinExistence type="predicted"/>
<keyword evidence="3" id="KW-0539">Nucleus</keyword>
<evidence type="ECO:0000259" key="6">
    <source>
        <dbReference type="Pfam" id="PF12347"/>
    </source>
</evidence>
<dbReference type="GeneID" id="105300244"/>
<evidence type="ECO:0000313" key="7">
    <source>
        <dbReference type="Proteomes" id="UP000515202"/>
    </source>
</evidence>
<dbReference type="RefSeq" id="XP_011370656.2">
    <property type="nucleotide sequence ID" value="XM_011372354.2"/>
</dbReference>
<dbReference type="OrthoDB" id="9948556at2759"/>
<dbReference type="AlphaFoldDB" id="A0A6P3R391"/>
<feature type="region of interest" description="Disordered" evidence="4">
    <location>
        <begin position="554"/>
        <end position="574"/>
    </location>
</feature>
<dbReference type="InterPro" id="IPR022102">
    <property type="entry name" value="HJURP_C"/>
</dbReference>
<feature type="domain" description="Holliday junction regulator protein family C-terminal" evidence="6">
    <location>
        <begin position="590"/>
        <end position="643"/>
    </location>
</feature>
<dbReference type="CTD" id="55355"/>
<comment type="subcellular location">
    <subcellularLocation>
        <location evidence="1">Nucleus</location>
    </subcellularLocation>
</comment>
<evidence type="ECO:0000256" key="2">
    <source>
        <dbReference type="ARBA" id="ARBA00023125"/>
    </source>
</evidence>
<evidence type="ECO:0000256" key="3">
    <source>
        <dbReference type="ARBA" id="ARBA00023242"/>
    </source>
</evidence>
<feature type="domain" description="Holliday junction recognition protein HJURP central" evidence="5">
    <location>
        <begin position="310"/>
        <end position="420"/>
    </location>
</feature>
<dbReference type="Proteomes" id="UP000515202">
    <property type="component" value="Unplaced"/>
</dbReference>